<sequence length="956" mass="101318">MGTANSCACGDATTYRFKDFILSVYPSSTHGGPDEEALGRLQSYVASNPERIPRVCRKIDKILRVHVAKGKADRVMVSVWMLRSLIEHAPRVDDFVPHSIDMCALLLSTSVTRYHVGAADVLSALCHRLSTLPNTDSARRLMADNKDLLVPQLLKMTSDRISSRKDAQAVQTRYAAIVALSHMANCIHTALAGSAPAIMQAMIINLILVLRERAQKPLSDASVRLLTRRHYGGADAASVASPTVQLPADTEEQDVVYALACSHGIGATAACTTTAGVEGLLSRVTALLERQNGWGVPYVASLVFSDVVSAMQRRPQQLGFSVYRCLCEVGQQTTDPSVRLGVLRALQACVDVLPMTGGRPAVALAHIVREAQLPTPRSVSDDRGGTESARLAQDTRDSVVVLTSRLLRAAYRQRNAPQLQNIIVSLWRLLETARSSGTPHPTLALRLLVVAAPYLRTVPLVDRKSTRATAGLDVYLSGGGDDAQRHLASRVLTGILAGIPEQSDGVAAGAAATPQSNGVGALFTDEEDVAFAQAWVRRISTTTDGITPMAIVSVADVLCALMAGGGVSGLPFSLAFLWALQQRCVRAEPASAAATPASTPVRHEDTASTSTAAVTTSMMASRTPTSPLTRAWLHMIAAMLVCCGRVYGIAKLVAYGEEILERRAAADQLARCFEAGVRAAEQPAAVFTESGLRYLASERSRPLTTDVTEAPVSRLPSFTYVSNVIADADRADIAAVFGAGEDEELHAVIEDVCFQPDSEAALTRVSPAAAATTSAEDDAAAPHFTLAVQDEAKVNTLRSLRISVADNDVPRTQDSRGAVLLSAAATTTALRVQEIAEHFNVSAATHVIAPEVAAALPPLPLLPPPLPRSTDLDEDVSGVMSDVSESPSAARGLMTPPLRPSGVTTANTRSRSPATGADSASWVNPLDMDMGIRAARKAHAPPSARTLPAARYVVMA</sequence>
<accession>A0AAW0ESH9</accession>
<keyword evidence="3" id="KW-1185">Reference proteome</keyword>
<comment type="caution">
    <text evidence="2">The sequence shown here is derived from an EMBL/GenBank/DDBJ whole genome shotgun (WGS) entry which is preliminary data.</text>
</comment>
<feature type="compositionally biased region" description="Polar residues" evidence="1">
    <location>
        <begin position="902"/>
        <end position="913"/>
    </location>
</feature>
<protein>
    <submittedName>
        <fullName evidence="2">Uncharacterized protein</fullName>
    </submittedName>
</protein>
<feature type="region of interest" description="Disordered" evidence="1">
    <location>
        <begin position="865"/>
        <end position="922"/>
    </location>
</feature>
<dbReference type="Proteomes" id="UP001430356">
    <property type="component" value="Unassembled WGS sequence"/>
</dbReference>
<evidence type="ECO:0000313" key="3">
    <source>
        <dbReference type="Proteomes" id="UP001430356"/>
    </source>
</evidence>
<reference evidence="2 3" key="1">
    <citation type="journal article" date="2021" name="MBio">
        <title>A New Model Trypanosomatid, Novymonas esmeraldas: Genomic Perception of Its 'Candidatus Pandoraea novymonadis' Endosymbiont.</title>
        <authorList>
            <person name="Zakharova A."/>
            <person name="Saura A."/>
            <person name="Butenko A."/>
            <person name="Podesvova L."/>
            <person name="Warmusova S."/>
            <person name="Kostygov A.Y."/>
            <person name="Nenarokova A."/>
            <person name="Lukes J."/>
            <person name="Opperdoes F.R."/>
            <person name="Yurchenko V."/>
        </authorList>
    </citation>
    <scope>NUCLEOTIDE SEQUENCE [LARGE SCALE GENOMIC DNA]</scope>
    <source>
        <strain evidence="2 3">E262AT.01</strain>
    </source>
</reference>
<dbReference type="InterPro" id="IPR016024">
    <property type="entry name" value="ARM-type_fold"/>
</dbReference>
<organism evidence="2 3">
    <name type="scientific">Novymonas esmeraldas</name>
    <dbReference type="NCBI Taxonomy" id="1808958"/>
    <lineage>
        <taxon>Eukaryota</taxon>
        <taxon>Discoba</taxon>
        <taxon>Euglenozoa</taxon>
        <taxon>Kinetoplastea</taxon>
        <taxon>Metakinetoplastina</taxon>
        <taxon>Trypanosomatida</taxon>
        <taxon>Trypanosomatidae</taxon>
        <taxon>Novymonas</taxon>
    </lineage>
</organism>
<evidence type="ECO:0000313" key="2">
    <source>
        <dbReference type="EMBL" id="KAK7197200.1"/>
    </source>
</evidence>
<dbReference type="SUPFAM" id="SSF48371">
    <property type="entry name" value="ARM repeat"/>
    <property type="match status" value="1"/>
</dbReference>
<name>A0AAW0ESH9_9TRYP</name>
<proteinExistence type="predicted"/>
<gene>
    <name evidence="2" type="ORF">NESM_000665400</name>
</gene>
<dbReference type="EMBL" id="JAECZO010000098">
    <property type="protein sequence ID" value="KAK7197200.1"/>
    <property type="molecule type" value="Genomic_DNA"/>
</dbReference>
<evidence type="ECO:0000256" key="1">
    <source>
        <dbReference type="SAM" id="MobiDB-lite"/>
    </source>
</evidence>
<dbReference type="AlphaFoldDB" id="A0AAW0ESH9"/>